<keyword evidence="4" id="KW-1185">Reference proteome</keyword>
<proteinExistence type="predicted"/>
<organism evidence="3 4">
    <name type="scientific">Phyllotreta striolata</name>
    <name type="common">Striped flea beetle</name>
    <name type="synonym">Crioceris striolata</name>
    <dbReference type="NCBI Taxonomy" id="444603"/>
    <lineage>
        <taxon>Eukaryota</taxon>
        <taxon>Metazoa</taxon>
        <taxon>Ecdysozoa</taxon>
        <taxon>Arthropoda</taxon>
        <taxon>Hexapoda</taxon>
        <taxon>Insecta</taxon>
        <taxon>Pterygota</taxon>
        <taxon>Neoptera</taxon>
        <taxon>Endopterygota</taxon>
        <taxon>Coleoptera</taxon>
        <taxon>Polyphaga</taxon>
        <taxon>Cucujiformia</taxon>
        <taxon>Chrysomeloidea</taxon>
        <taxon>Chrysomelidae</taxon>
        <taxon>Galerucinae</taxon>
        <taxon>Alticini</taxon>
        <taxon>Phyllotreta</taxon>
    </lineage>
</organism>
<feature type="coiled-coil region" evidence="1">
    <location>
        <begin position="266"/>
        <end position="300"/>
    </location>
</feature>
<keyword evidence="1" id="KW-0175">Coiled coil</keyword>
<feature type="coiled-coil region" evidence="1">
    <location>
        <begin position="137"/>
        <end position="171"/>
    </location>
</feature>
<name>A0A9N9XVU6_PHYSR</name>
<reference evidence="3" key="1">
    <citation type="submission" date="2022-01" db="EMBL/GenBank/DDBJ databases">
        <authorList>
            <person name="King R."/>
        </authorList>
    </citation>
    <scope>NUCLEOTIDE SEQUENCE</scope>
</reference>
<gene>
    <name evidence="3" type="ORF">PHYEVI_LOCUS10307</name>
</gene>
<dbReference type="EMBL" id="OU900100">
    <property type="protein sequence ID" value="CAG9864041.1"/>
    <property type="molecule type" value="Genomic_DNA"/>
</dbReference>
<accession>A0A9N9XVU6</accession>
<sequence length="360" mass="40417">MSPDTNGNPPNVVKRKKKVNPNKICVGSNPLNSTCNCYANAHICNRSLPLPDVSYYSVASSTNTSHMLSLPSLSSGYNYNSCLFDAKTMPDSESPEYSSLPTVNMQLNEAPTARRFSDPGLPNDSDSSTSTIDEGVVHKLKSQIDLLGENNRRLTREVDQLKLELNLLKQHNFKNYGREYEPGLISDIIREVRDATKVREDAFFARVKHLMEEQQQQLGLNHMHFLSEKQKNNDRISKLEEQLKNSGLVTNRVENNSLSSTVNSTNSSSARQVLELEREALELRRELQDTRAKKEASDQKVLLLDKKIQNLMRCDETQSSDVSDDSKIELESVCSRENTGNNSLVSQNPRITLSGPVTDL</sequence>
<dbReference type="AlphaFoldDB" id="A0A9N9XVU6"/>
<dbReference type="OrthoDB" id="6621649at2759"/>
<evidence type="ECO:0000256" key="2">
    <source>
        <dbReference type="SAM" id="MobiDB-lite"/>
    </source>
</evidence>
<feature type="compositionally biased region" description="Polar residues" evidence="2">
    <location>
        <begin position="335"/>
        <end position="351"/>
    </location>
</feature>
<evidence type="ECO:0000256" key="1">
    <source>
        <dbReference type="SAM" id="Coils"/>
    </source>
</evidence>
<evidence type="ECO:0000313" key="4">
    <source>
        <dbReference type="Proteomes" id="UP001153712"/>
    </source>
</evidence>
<dbReference type="Proteomes" id="UP001153712">
    <property type="component" value="Chromosome 7"/>
</dbReference>
<protein>
    <submittedName>
        <fullName evidence="3">Uncharacterized protein</fullName>
    </submittedName>
</protein>
<evidence type="ECO:0000313" key="3">
    <source>
        <dbReference type="EMBL" id="CAG9864041.1"/>
    </source>
</evidence>
<feature type="region of interest" description="Disordered" evidence="2">
    <location>
        <begin position="335"/>
        <end position="360"/>
    </location>
</feature>